<comment type="pathway">
    <text evidence="12">Nucleotide-sugar biosynthesis; ADP-L-glycero-beta-D-manno-heptose biosynthesis; ADP-L-glycero-beta-D-manno-heptose from D-glycero-beta-D-manno-heptose 7-phosphate: step 3/4.</text>
</comment>
<evidence type="ECO:0000256" key="11">
    <source>
        <dbReference type="ARBA" id="ARBA00047428"/>
    </source>
</evidence>
<feature type="binding site" evidence="12">
    <location>
        <begin position="197"/>
        <end position="200"/>
    </location>
    <ligand>
        <name>ATP</name>
        <dbReference type="ChEBI" id="CHEBI:30616"/>
    </ligand>
</feature>
<keyword evidence="5 12" id="KW-0548">Nucleotidyltransferase</keyword>
<reference evidence="16" key="1">
    <citation type="journal article" date="2019" name="Int. J. Syst. Evol. Microbiol.">
        <title>The Global Catalogue of Microorganisms (GCM) 10K type strain sequencing project: providing services to taxonomists for standard genome sequencing and annotation.</title>
        <authorList>
            <consortium name="The Broad Institute Genomics Platform"/>
            <consortium name="The Broad Institute Genome Sequencing Center for Infectious Disease"/>
            <person name="Wu L."/>
            <person name="Ma J."/>
        </authorList>
    </citation>
    <scope>NUCLEOTIDE SEQUENCE [LARGE SCALE GENOMIC DNA]</scope>
    <source>
        <strain evidence="16">KCTC 62192</strain>
    </source>
</reference>
<evidence type="ECO:0000256" key="9">
    <source>
        <dbReference type="ARBA" id="ARBA00023268"/>
    </source>
</evidence>
<comment type="similarity">
    <text evidence="12">In the C-terminal section; belongs to the cytidylyltransferase family.</text>
</comment>
<comment type="subunit">
    <text evidence="12">Homodimer.</text>
</comment>
<organism evidence="15 16">
    <name type="scientific">Acidimangrovimonas pyrenivorans</name>
    <dbReference type="NCBI Taxonomy" id="2030798"/>
    <lineage>
        <taxon>Bacteria</taxon>
        <taxon>Pseudomonadati</taxon>
        <taxon>Pseudomonadota</taxon>
        <taxon>Alphaproteobacteria</taxon>
        <taxon>Rhodobacterales</taxon>
        <taxon>Paracoccaceae</taxon>
        <taxon>Acidimangrovimonas</taxon>
    </lineage>
</organism>
<dbReference type="Gene3D" id="3.40.1190.20">
    <property type="match status" value="1"/>
</dbReference>
<evidence type="ECO:0000256" key="8">
    <source>
        <dbReference type="ARBA" id="ARBA00022840"/>
    </source>
</evidence>
<keyword evidence="16" id="KW-1185">Reference proteome</keyword>
<dbReference type="HAMAP" id="MF_01603">
    <property type="entry name" value="HldE"/>
    <property type="match status" value="1"/>
</dbReference>
<dbReference type="SUPFAM" id="SSF52374">
    <property type="entry name" value="Nucleotidylyl transferase"/>
    <property type="match status" value="1"/>
</dbReference>
<comment type="similarity">
    <text evidence="12">In the N-terminal section; belongs to the carbohydrate kinase PfkB family.</text>
</comment>
<evidence type="ECO:0000256" key="5">
    <source>
        <dbReference type="ARBA" id="ARBA00022695"/>
    </source>
</evidence>
<comment type="function">
    <text evidence="1 12">Catalyzes the phosphorylation of D-glycero-D-manno-heptose 7-phosphate at the C-1 position to selectively form D-glycero-beta-D-manno-heptose-1,7-bisphosphate.</text>
</comment>
<name>A0ABV7AMN5_9RHOB</name>
<evidence type="ECO:0000259" key="13">
    <source>
        <dbReference type="Pfam" id="PF00294"/>
    </source>
</evidence>
<evidence type="ECO:0000256" key="4">
    <source>
        <dbReference type="ARBA" id="ARBA00022679"/>
    </source>
</evidence>
<gene>
    <name evidence="15" type="primary">rfaE2</name>
    <name evidence="12" type="synonym">hldE</name>
    <name evidence="15" type="ORF">ACFOES_19730</name>
</gene>
<evidence type="ECO:0000256" key="1">
    <source>
        <dbReference type="ARBA" id="ARBA00002319"/>
    </source>
</evidence>
<comment type="function">
    <text evidence="2 12">Catalyzes the ADP transfer from ATP to D-glycero-beta-D-manno-heptose 1-phosphate, yielding ADP-D-glycero-beta-D-manno-heptose.</text>
</comment>
<dbReference type="InterPro" id="IPR011611">
    <property type="entry name" value="PfkB_dom"/>
</dbReference>
<dbReference type="SUPFAM" id="SSF53613">
    <property type="entry name" value="Ribokinase-like"/>
    <property type="match status" value="1"/>
</dbReference>
<dbReference type="NCBIfam" id="TIGR00125">
    <property type="entry name" value="cyt_tran_rel"/>
    <property type="match status" value="1"/>
</dbReference>
<feature type="active site" evidence="12">
    <location>
        <position position="266"/>
    </location>
</feature>
<keyword evidence="4 12" id="KW-0808">Transferase</keyword>
<sequence length="480" mass="50695">MIVDDFQGKRILVVGDVMLDHFVRGAVDRVSPEAPTLVLRIREDSWNPGGAGNVAKNIASLGGVALLVGLVGEDDAARRLGEILGESGRIENLLIADPGYPTIEKNRFIAGDQHLLRADRESLDIPDGVEARITAAIEAAAASCDAMVISDYSKGIVTPGLIAAVVAAAQKVGIPVVADPKRPNFADYRGCTVLTPNRKEFSGATGMPADSDAHIEAAMPRALEQFGGPIVLTRSEQGISLVSPDGSHYHEPPRNRELRDVSGAGDTVAATMALALAGGAELRLATTAANAAAGIVVGKSGTASVEATELISAMLHNADSMVLENKLATLSAAQQIRTDWRHQGLRVGFTNGCFDIIHRGHVTLLKKARERCDKLIVALNTDASVARLKGPERPIQPEGARADVIAAIGDVDMVLLFDDDTPLKLMEALKPDVIFKGSDYTVETVVGHELVQGYGGDVELLDLVEGYSTTNIVNKSRGMG</sequence>
<dbReference type="Pfam" id="PF00294">
    <property type="entry name" value="PfkB"/>
    <property type="match status" value="1"/>
</dbReference>
<comment type="caution">
    <text evidence="15">The sequence shown here is derived from an EMBL/GenBank/DDBJ whole genome shotgun (WGS) entry which is preliminary data.</text>
</comment>
<dbReference type="EMBL" id="JBHRSK010000018">
    <property type="protein sequence ID" value="MFC2970333.1"/>
    <property type="molecule type" value="Genomic_DNA"/>
</dbReference>
<keyword evidence="8 12" id="KW-0067">ATP-binding</keyword>
<feature type="region of interest" description="Cytidylyltransferase" evidence="12">
    <location>
        <begin position="349"/>
        <end position="480"/>
    </location>
</feature>
<keyword evidence="6 12" id="KW-0547">Nucleotide-binding</keyword>
<comment type="pathway">
    <text evidence="3">Bacterial outer membrane biogenesis; LPS core biosynthesis.</text>
</comment>
<dbReference type="PANTHER" id="PTHR46969">
    <property type="entry name" value="BIFUNCTIONAL PROTEIN HLDE"/>
    <property type="match status" value="1"/>
</dbReference>
<dbReference type="PANTHER" id="PTHR46969:SF1">
    <property type="entry name" value="BIFUNCTIONAL PROTEIN HLDE"/>
    <property type="match status" value="1"/>
</dbReference>
<comment type="catalytic activity">
    <reaction evidence="11 12">
        <text>D-glycero-beta-D-manno-heptose 1-phosphate + ATP + H(+) = ADP-D-glycero-beta-D-manno-heptose + diphosphate</text>
        <dbReference type="Rhea" id="RHEA:27465"/>
        <dbReference type="ChEBI" id="CHEBI:15378"/>
        <dbReference type="ChEBI" id="CHEBI:30616"/>
        <dbReference type="ChEBI" id="CHEBI:33019"/>
        <dbReference type="ChEBI" id="CHEBI:59967"/>
        <dbReference type="ChEBI" id="CHEBI:61593"/>
        <dbReference type="EC" id="2.7.7.70"/>
    </reaction>
</comment>
<dbReference type="CDD" id="cd01172">
    <property type="entry name" value="RfaE_like"/>
    <property type="match status" value="1"/>
</dbReference>
<proteinExistence type="inferred from homology"/>
<dbReference type="InterPro" id="IPR004821">
    <property type="entry name" value="Cyt_trans-like"/>
</dbReference>
<dbReference type="InterPro" id="IPR023030">
    <property type="entry name" value="Bifunc_HldE"/>
</dbReference>
<accession>A0ABV7AMN5</accession>
<evidence type="ECO:0000256" key="6">
    <source>
        <dbReference type="ARBA" id="ARBA00022741"/>
    </source>
</evidence>
<evidence type="ECO:0000256" key="7">
    <source>
        <dbReference type="ARBA" id="ARBA00022777"/>
    </source>
</evidence>
<feature type="domain" description="Cytidyltransferase-like" evidence="14">
    <location>
        <begin position="349"/>
        <end position="444"/>
    </location>
</feature>
<dbReference type="InterPro" id="IPR011913">
    <property type="entry name" value="RfaE_dom_I"/>
</dbReference>
<keyword evidence="10 12" id="KW-0119">Carbohydrate metabolism</keyword>
<dbReference type="PROSITE" id="PS00583">
    <property type="entry name" value="PFKB_KINASES_1"/>
    <property type="match status" value="1"/>
</dbReference>
<dbReference type="InterPro" id="IPR002173">
    <property type="entry name" value="Carboh/pur_kinase_PfkB_CS"/>
</dbReference>
<evidence type="ECO:0000256" key="2">
    <source>
        <dbReference type="ARBA" id="ARBA00003753"/>
    </source>
</evidence>
<protein>
    <recommendedName>
        <fullName evidence="12">Bifunctional protein HldE</fullName>
    </recommendedName>
    <domain>
        <recommendedName>
            <fullName evidence="12">D-beta-D-heptose 7-phosphate kinase</fullName>
            <ecNumber evidence="12">2.7.1.167</ecNumber>
        </recommendedName>
        <alternativeName>
            <fullName evidence="12">D-beta-D-heptose 7-phosphotransferase</fullName>
        </alternativeName>
        <alternativeName>
            <fullName evidence="12">D-glycero-beta-D-manno-heptose-7-phosphate kinase</fullName>
        </alternativeName>
    </domain>
    <domain>
        <recommendedName>
            <fullName evidence="12">D-beta-D-heptose 1-phosphate adenylyltransferase</fullName>
            <ecNumber evidence="12">2.7.7.70</ecNumber>
        </recommendedName>
        <alternativeName>
            <fullName evidence="12">D-glycero-beta-D-manno-heptose 1-phosphate adenylyltransferase</fullName>
        </alternativeName>
    </domain>
</protein>
<evidence type="ECO:0000256" key="10">
    <source>
        <dbReference type="ARBA" id="ARBA00023277"/>
    </source>
</evidence>
<feature type="domain" description="Carbohydrate kinase PfkB" evidence="13">
    <location>
        <begin position="10"/>
        <end position="304"/>
    </location>
</feature>
<comment type="catalytic activity">
    <reaction evidence="12">
        <text>D-glycero-beta-D-manno-heptose 7-phosphate + ATP = D-glycero-beta-D-manno-heptose 1,7-bisphosphate + ADP + H(+)</text>
        <dbReference type="Rhea" id="RHEA:27473"/>
        <dbReference type="ChEBI" id="CHEBI:15378"/>
        <dbReference type="ChEBI" id="CHEBI:30616"/>
        <dbReference type="ChEBI" id="CHEBI:60204"/>
        <dbReference type="ChEBI" id="CHEBI:60208"/>
        <dbReference type="ChEBI" id="CHEBI:456216"/>
        <dbReference type="EC" id="2.7.1.167"/>
    </reaction>
</comment>
<evidence type="ECO:0000256" key="3">
    <source>
        <dbReference type="ARBA" id="ARBA00004713"/>
    </source>
</evidence>
<comment type="pathway">
    <text evidence="12">Nucleotide-sugar biosynthesis; ADP-L-glycero-beta-D-manno-heptose biosynthesis; ADP-L-glycero-beta-D-manno-heptose from D-glycero-beta-D-manno-heptose 7-phosphate: step 1/4.</text>
</comment>
<dbReference type="InterPro" id="IPR029056">
    <property type="entry name" value="Ribokinase-like"/>
</dbReference>
<dbReference type="NCBIfam" id="TIGR02199">
    <property type="entry name" value="rfaE_dom_II"/>
    <property type="match status" value="1"/>
</dbReference>
<dbReference type="InterPro" id="IPR011914">
    <property type="entry name" value="RfaE_dom_II"/>
</dbReference>
<dbReference type="EC" id="2.7.1.167" evidence="12"/>
<keyword evidence="7 12" id="KW-0418">Kinase</keyword>
<evidence type="ECO:0000259" key="14">
    <source>
        <dbReference type="Pfam" id="PF01467"/>
    </source>
</evidence>
<evidence type="ECO:0000313" key="16">
    <source>
        <dbReference type="Proteomes" id="UP001595443"/>
    </source>
</evidence>
<feature type="region of interest" description="Ribokinase" evidence="12">
    <location>
        <begin position="1"/>
        <end position="321"/>
    </location>
</feature>
<dbReference type="Gene3D" id="3.40.50.620">
    <property type="entry name" value="HUPs"/>
    <property type="match status" value="1"/>
</dbReference>
<evidence type="ECO:0000256" key="12">
    <source>
        <dbReference type="HAMAP-Rule" id="MF_01603"/>
    </source>
</evidence>
<dbReference type="RefSeq" id="WP_377835191.1">
    <property type="nucleotide sequence ID" value="NZ_JBHRSK010000018.1"/>
</dbReference>
<keyword evidence="9 12" id="KW-0511">Multifunctional enzyme</keyword>
<evidence type="ECO:0000313" key="15">
    <source>
        <dbReference type="EMBL" id="MFC2970333.1"/>
    </source>
</evidence>
<dbReference type="Pfam" id="PF01467">
    <property type="entry name" value="CTP_transf_like"/>
    <property type="match status" value="1"/>
</dbReference>
<dbReference type="Proteomes" id="UP001595443">
    <property type="component" value="Unassembled WGS sequence"/>
</dbReference>
<dbReference type="EC" id="2.7.7.70" evidence="12"/>
<dbReference type="InterPro" id="IPR014729">
    <property type="entry name" value="Rossmann-like_a/b/a_fold"/>
</dbReference>
<dbReference type="GO" id="GO:0016779">
    <property type="term" value="F:nucleotidyltransferase activity"/>
    <property type="evidence" value="ECO:0007669"/>
    <property type="project" value="UniProtKB-KW"/>
</dbReference>